<name>A0ABX7NZY0_9BACT</name>
<evidence type="ECO:0000313" key="3">
    <source>
        <dbReference type="Proteomes" id="UP000662747"/>
    </source>
</evidence>
<dbReference type="Proteomes" id="UP000662747">
    <property type="component" value="Chromosome"/>
</dbReference>
<reference evidence="2 3" key="1">
    <citation type="submission" date="2021-02" db="EMBL/GenBank/DDBJ databases">
        <title>De Novo genome assembly of isolated myxobacteria.</title>
        <authorList>
            <person name="Stevens D.C."/>
        </authorList>
    </citation>
    <scope>NUCLEOTIDE SEQUENCE [LARGE SCALE GENOMIC DNA]</scope>
    <source>
        <strain evidence="3">SCPEA02</strain>
    </source>
</reference>
<accession>A0ABX7NZY0</accession>
<organism evidence="2 3">
    <name type="scientific">Pyxidicoccus parkwayensis</name>
    <dbReference type="NCBI Taxonomy" id="2813578"/>
    <lineage>
        <taxon>Bacteria</taxon>
        <taxon>Pseudomonadati</taxon>
        <taxon>Myxococcota</taxon>
        <taxon>Myxococcia</taxon>
        <taxon>Myxococcales</taxon>
        <taxon>Cystobacterineae</taxon>
        <taxon>Myxococcaceae</taxon>
        <taxon>Pyxidicoccus</taxon>
    </lineage>
</organism>
<dbReference type="EMBL" id="CP071090">
    <property type="protein sequence ID" value="QSQ23976.1"/>
    <property type="molecule type" value="Genomic_DNA"/>
</dbReference>
<evidence type="ECO:0008006" key="4">
    <source>
        <dbReference type="Google" id="ProtNLM"/>
    </source>
</evidence>
<gene>
    <name evidence="2" type="ORF">JY651_03060</name>
</gene>
<dbReference type="RefSeq" id="WP_206725546.1">
    <property type="nucleotide sequence ID" value="NZ_CP071090.1"/>
</dbReference>
<protein>
    <recommendedName>
        <fullName evidence="4">Outer membrane protein beta-barrel domain-containing protein</fullName>
    </recommendedName>
</protein>
<proteinExistence type="predicted"/>
<feature type="signal peptide" evidence="1">
    <location>
        <begin position="1"/>
        <end position="23"/>
    </location>
</feature>
<evidence type="ECO:0000256" key="1">
    <source>
        <dbReference type="SAM" id="SignalP"/>
    </source>
</evidence>
<keyword evidence="1" id="KW-0732">Signal</keyword>
<keyword evidence="3" id="KW-1185">Reference proteome</keyword>
<evidence type="ECO:0000313" key="2">
    <source>
        <dbReference type="EMBL" id="QSQ23976.1"/>
    </source>
</evidence>
<feature type="chain" id="PRO_5045147903" description="Outer membrane protein beta-barrel domain-containing protein" evidence="1">
    <location>
        <begin position="24"/>
        <end position="207"/>
    </location>
</feature>
<sequence>MKTARVTSALLFALLTLSTLAHAGENRPSGSPGSVLDTPAYGHRLDLGGSVGLNNAGGMGYFTGFGLVADLRLVDFLSVGAGVGGGMWGPRLTSHARVYPLGISRAVFLQGALAYNVGTRSWLDEMVDVNEHVIRSDVTTANASLGYRKDLGSRGWLTFEAGWAFRLNAARYRPTGSHEFTQSEKEELRFARPGGLVLGISGGFSVL</sequence>